<reference evidence="1 2" key="1">
    <citation type="submission" date="2020-01" db="EMBL/GenBank/DDBJ databases">
        <title>Identification and distribution of gene clusters putatively required for synthesis of sphingolipid metabolism inhibitors in phylogenetically diverse species of the filamentous fungus Fusarium.</title>
        <authorList>
            <person name="Kim H.-S."/>
            <person name="Busman M."/>
            <person name="Brown D.W."/>
            <person name="Divon H."/>
            <person name="Uhlig S."/>
            <person name="Proctor R.H."/>
        </authorList>
    </citation>
    <scope>NUCLEOTIDE SEQUENCE [LARGE SCALE GENOMIC DNA]</scope>
    <source>
        <strain evidence="1 2">NRRL 13308</strain>
    </source>
</reference>
<dbReference type="EMBL" id="JAADJF010000055">
    <property type="protein sequence ID" value="KAF4441626.1"/>
    <property type="molecule type" value="Genomic_DNA"/>
</dbReference>
<comment type="caution">
    <text evidence="1">The sequence shown here is derived from an EMBL/GenBank/DDBJ whole genome shotgun (WGS) entry which is preliminary data.</text>
</comment>
<evidence type="ECO:0000313" key="2">
    <source>
        <dbReference type="Proteomes" id="UP000536711"/>
    </source>
</evidence>
<keyword evidence="2" id="KW-1185">Reference proteome</keyword>
<gene>
    <name evidence="1" type="ORF">FACUT_2569</name>
</gene>
<dbReference type="AlphaFoldDB" id="A0A8H4K0Z3"/>
<sequence>MSGFSISMLPNAVGSGNKADVNSPKFGMSGISAGLGAVAEEPSPCVVSLMGKSFRAVWNGVTGKGLGADSARQFEMIRFIAFHIGVASRPVASMVFFNESKARDRSTCRLGASKLGMLSSETIWIITDSQYCFSVRSQNIDQHCHLTTVIVRLEMDNYLIHYAPDFLK</sequence>
<protein>
    <submittedName>
        <fullName evidence="1">Uncharacterized protein</fullName>
    </submittedName>
</protein>
<evidence type="ECO:0000313" key="1">
    <source>
        <dbReference type="EMBL" id="KAF4441626.1"/>
    </source>
</evidence>
<organism evidence="1 2">
    <name type="scientific">Fusarium acutatum</name>
    <dbReference type="NCBI Taxonomy" id="78861"/>
    <lineage>
        <taxon>Eukaryota</taxon>
        <taxon>Fungi</taxon>
        <taxon>Dikarya</taxon>
        <taxon>Ascomycota</taxon>
        <taxon>Pezizomycotina</taxon>
        <taxon>Sordariomycetes</taxon>
        <taxon>Hypocreomycetidae</taxon>
        <taxon>Hypocreales</taxon>
        <taxon>Nectriaceae</taxon>
        <taxon>Fusarium</taxon>
        <taxon>Fusarium fujikuroi species complex</taxon>
    </lineage>
</organism>
<proteinExistence type="predicted"/>
<name>A0A8H4K0Z3_9HYPO</name>
<dbReference type="Proteomes" id="UP000536711">
    <property type="component" value="Unassembled WGS sequence"/>
</dbReference>
<accession>A0A8H4K0Z3</accession>